<protein>
    <submittedName>
        <fullName evidence="1">Uncharacterized protein</fullName>
    </submittedName>
</protein>
<dbReference type="AlphaFoldDB" id="A0A1G4PF45"/>
<name>A0A1G4PF45_9HYPH</name>
<dbReference type="RefSeq" id="WP_233426654.1">
    <property type="nucleotide sequence ID" value="NZ_FMTM01000001.1"/>
</dbReference>
<evidence type="ECO:0000313" key="2">
    <source>
        <dbReference type="Proteomes" id="UP000199542"/>
    </source>
</evidence>
<evidence type="ECO:0000313" key="1">
    <source>
        <dbReference type="EMBL" id="SCW30669.1"/>
    </source>
</evidence>
<sequence>MVRRLIGVHVPAVADRAVDRDVHRIQLVADRSLAGLGYCRLDDIGRNRTSICAALDGRAARHFSQRRRATLDRGKTRERNGDGAENRVVRRGGLARQVRLDGGVVSAVNDAVSTFLAGVAGCQSDADGLNTVKNTNIKAPSSKVEETFGETGTEITLLLPRGASGVYEGAARVVRDGAALSVGELGNGLVFIKVVDVSGGAGAVPAAVSAAKARNSGRGPWFEPGWWPEGSDEGPTGMSLTRLGTKGRRIPTSQRTLAATAPPIWRSAPWPTISASCRRKEPLGALHFH</sequence>
<gene>
    <name evidence="1" type="ORF">SAMN02927900_00441</name>
</gene>
<organism evidence="1 2">
    <name type="scientific">Rhizobium mongolense subsp. loessense</name>
    <dbReference type="NCBI Taxonomy" id="158890"/>
    <lineage>
        <taxon>Bacteria</taxon>
        <taxon>Pseudomonadati</taxon>
        <taxon>Pseudomonadota</taxon>
        <taxon>Alphaproteobacteria</taxon>
        <taxon>Hyphomicrobiales</taxon>
        <taxon>Rhizobiaceae</taxon>
        <taxon>Rhizobium/Agrobacterium group</taxon>
        <taxon>Rhizobium</taxon>
    </lineage>
</organism>
<dbReference type="Proteomes" id="UP000199542">
    <property type="component" value="Unassembled WGS sequence"/>
</dbReference>
<dbReference type="EMBL" id="FMTM01000001">
    <property type="protein sequence ID" value="SCW30669.1"/>
    <property type="molecule type" value="Genomic_DNA"/>
</dbReference>
<proteinExistence type="predicted"/>
<accession>A0A1G4PF45</accession>
<reference evidence="1 2" key="1">
    <citation type="submission" date="2016-10" db="EMBL/GenBank/DDBJ databases">
        <authorList>
            <person name="de Groot N.N."/>
        </authorList>
    </citation>
    <scope>NUCLEOTIDE SEQUENCE [LARGE SCALE GENOMIC DNA]</scope>
    <source>
        <strain evidence="1 2">CGMCC 1.3401</strain>
    </source>
</reference>